<dbReference type="InterPro" id="IPR020472">
    <property type="entry name" value="WD40_PAC1"/>
</dbReference>
<evidence type="ECO:0000256" key="2">
    <source>
        <dbReference type="ARBA" id="ARBA00022737"/>
    </source>
</evidence>
<dbReference type="Proteomes" id="UP000322873">
    <property type="component" value="Unassembled WGS sequence"/>
</dbReference>
<keyword evidence="1 3" id="KW-0853">WD repeat</keyword>
<dbReference type="PRINTS" id="PR00320">
    <property type="entry name" value="GPROTEINBRPT"/>
</dbReference>
<keyword evidence="5" id="KW-1185">Reference proteome</keyword>
<evidence type="ECO:0000313" key="5">
    <source>
        <dbReference type="Proteomes" id="UP000322873"/>
    </source>
</evidence>
<dbReference type="PANTHER" id="PTHR19849">
    <property type="entry name" value="PHOSPHOLIPASE A-2-ACTIVATING PROTEIN"/>
    <property type="match status" value="1"/>
</dbReference>
<evidence type="ECO:0000256" key="1">
    <source>
        <dbReference type="ARBA" id="ARBA00022574"/>
    </source>
</evidence>
<keyword evidence="2" id="KW-0677">Repeat</keyword>
<feature type="repeat" description="WD" evidence="3">
    <location>
        <begin position="150"/>
        <end position="189"/>
    </location>
</feature>
<dbReference type="GO" id="GO:0043130">
    <property type="term" value="F:ubiquitin binding"/>
    <property type="evidence" value="ECO:0007669"/>
    <property type="project" value="TreeGrafter"/>
</dbReference>
<dbReference type="InterPro" id="IPR015943">
    <property type="entry name" value="WD40/YVTN_repeat-like_dom_sf"/>
</dbReference>
<evidence type="ECO:0000313" key="4">
    <source>
        <dbReference type="EMBL" id="KAA8566446.1"/>
    </source>
</evidence>
<dbReference type="PROSITE" id="PS00678">
    <property type="entry name" value="WD_REPEATS_1"/>
    <property type="match status" value="3"/>
</dbReference>
<dbReference type="VEuPathDB" id="FungiDB:MFRU_018g01160"/>
<dbReference type="SUPFAM" id="SSF50978">
    <property type="entry name" value="WD40 repeat-like"/>
    <property type="match status" value="1"/>
</dbReference>
<dbReference type="GO" id="GO:0005737">
    <property type="term" value="C:cytoplasm"/>
    <property type="evidence" value="ECO:0007669"/>
    <property type="project" value="TreeGrafter"/>
</dbReference>
<dbReference type="Pfam" id="PF00400">
    <property type="entry name" value="WD40"/>
    <property type="match status" value="4"/>
</dbReference>
<dbReference type="CDD" id="cd00200">
    <property type="entry name" value="WD40"/>
    <property type="match status" value="1"/>
</dbReference>
<dbReference type="GO" id="GO:0043161">
    <property type="term" value="P:proteasome-mediated ubiquitin-dependent protein catabolic process"/>
    <property type="evidence" value="ECO:0007669"/>
    <property type="project" value="TreeGrafter"/>
</dbReference>
<comment type="caution">
    <text evidence="4">The sequence shown here is derived from an EMBL/GenBank/DDBJ whole genome shotgun (WGS) entry which is preliminary data.</text>
</comment>
<dbReference type="InterPro" id="IPR019775">
    <property type="entry name" value="WD40_repeat_CS"/>
</dbReference>
<dbReference type="EMBL" id="VICG01000012">
    <property type="protein sequence ID" value="KAA8566446.1"/>
    <property type="molecule type" value="Genomic_DNA"/>
</dbReference>
<dbReference type="SMART" id="SM00320">
    <property type="entry name" value="WD40"/>
    <property type="match status" value="5"/>
</dbReference>
<gene>
    <name evidence="4" type="ORF">EYC84_009009</name>
</gene>
<protein>
    <submittedName>
        <fullName evidence="4">Uncharacterized protein</fullName>
    </submittedName>
</protein>
<proteinExistence type="predicted"/>
<accession>A0A5M9JFG6</accession>
<dbReference type="InterPro" id="IPR001680">
    <property type="entry name" value="WD40_rpt"/>
</dbReference>
<name>A0A5M9JFG6_MONFR</name>
<dbReference type="PROSITE" id="PS50082">
    <property type="entry name" value="WD_REPEATS_2"/>
    <property type="match status" value="4"/>
</dbReference>
<feature type="repeat" description="WD" evidence="3">
    <location>
        <begin position="1"/>
        <end position="29"/>
    </location>
</feature>
<feature type="repeat" description="WD" evidence="3">
    <location>
        <begin position="70"/>
        <end position="109"/>
    </location>
</feature>
<reference evidence="4 5" key="1">
    <citation type="submission" date="2019-06" db="EMBL/GenBank/DDBJ databases">
        <title>Genome Sequence of the Brown Rot Fungal Pathogen Monilinia fructicola.</title>
        <authorList>
            <person name="De Miccolis Angelini R.M."/>
            <person name="Landi L."/>
            <person name="Abate D."/>
            <person name="Pollastro S."/>
            <person name="Romanazzi G."/>
            <person name="Faretra F."/>
        </authorList>
    </citation>
    <scope>NUCLEOTIDE SEQUENCE [LARGE SCALE GENOMIC DNA]</scope>
    <source>
        <strain evidence="4 5">Mfrc123</strain>
    </source>
</reference>
<organism evidence="4 5">
    <name type="scientific">Monilinia fructicola</name>
    <name type="common">Brown rot fungus</name>
    <name type="synonym">Ciboria fructicola</name>
    <dbReference type="NCBI Taxonomy" id="38448"/>
    <lineage>
        <taxon>Eukaryota</taxon>
        <taxon>Fungi</taxon>
        <taxon>Dikarya</taxon>
        <taxon>Ascomycota</taxon>
        <taxon>Pezizomycotina</taxon>
        <taxon>Leotiomycetes</taxon>
        <taxon>Helotiales</taxon>
        <taxon>Sclerotiniaceae</taxon>
        <taxon>Monilinia</taxon>
    </lineage>
</organism>
<dbReference type="GO" id="GO:0010992">
    <property type="term" value="P:ubiquitin recycling"/>
    <property type="evidence" value="ECO:0007669"/>
    <property type="project" value="TreeGrafter"/>
</dbReference>
<dbReference type="GO" id="GO:0005634">
    <property type="term" value="C:nucleus"/>
    <property type="evidence" value="ECO:0007669"/>
    <property type="project" value="TreeGrafter"/>
</dbReference>
<sequence length="229" mass="25386">MKLATTVISASRDTTIRIWDIEKGTCKVILEGHTANVRCLDVHGKITASGSYDNDARIWDLEKMVCLQVLKGHESKIFTIATDGAKVVTGSLDKTVRVWNAMTGECQTILEEFTSLVTLVQLLPSSLLTADASGVIRLFANKGYKEIWKVEAHQYSVTSMQHHDSKIASGGSDGKVRVWDSNDGKLLQELISSNAVWQVRWTGNALLALMSKDSDSARKVIMKIWTMRM</sequence>
<feature type="repeat" description="WD" evidence="3">
    <location>
        <begin position="30"/>
        <end position="69"/>
    </location>
</feature>
<evidence type="ECO:0000256" key="3">
    <source>
        <dbReference type="PROSITE-ProRule" id="PRU00221"/>
    </source>
</evidence>
<dbReference type="PROSITE" id="PS50294">
    <property type="entry name" value="WD_REPEATS_REGION"/>
    <property type="match status" value="3"/>
</dbReference>
<dbReference type="InterPro" id="IPR036322">
    <property type="entry name" value="WD40_repeat_dom_sf"/>
</dbReference>
<dbReference type="AlphaFoldDB" id="A0A5M9JFG6"/>
<dbReference type="Gene3D" id="2.130.10.10">
    <property type="entry name" value="YVTN repeat-like/Quinoprotein amine dehydrogenase"/>
    <property type="match status" value="1"/>
</dbReference>
<dbReference type="PANTHER" id="PTHR19849:SF1">
    <property type="entry name" value="F-BOX_WD REPEAT-CONTAINING PROTEIN 7"/>
    <property type="match status" value="1"/>
</dbReference>